<keyword evidence="3" id="KW-1185">Reference proteome</keyword>
<keyword evidence="1" id="KW-0812">Transmembrane</keyword>
<dbReference type="PANTHER" id="PTHR35813:SF1">
    <property type="entry name" value="INNER MEMBRANE PROTEIN YBAN"/>
    <property type="match status" value="1"/>
</dbReference>
<proteinExistence type="predicted"/>
<organism evidence="2 3">
    <name type="scientific">Mesobacillus campisalis</name>
    <dbReference type="NCBI Taxonomy" id="1408103"/>
    <lineage>
        <taxon>Bacteria</taxon>
        <taxon>Bacillati</taxon>
        <taxon>Bacillota</taxon>
        <taxon>Bacilli</taxon>
        <taxon>Bacillales</taxon>
        <taxon>Bacillaceae</taxon>
        <taxon>Mesobacillus</taxon>
    </lineage>
</organism>
<dbReference type="Pfam" id="PF04304">
    <property type="entry name" value="DUF454"/>
    <property type="match status" value="1"/>
</dbReference>
<evidence type="ECO:0000313" key="2">
    <source>
        <dbReference type="EMBL" id="KKK36361.1"/>
    </source>
</evidence>
<keyword evidence="1" id="KW-1133">Transmembrane helix</keyword>
<dbReference type="InterPro" id="IPR007401">
    <property type="entry name" value="DUF454"/>
</dbReference>
<dbReference type="AlphaFoldDB" id="A0A0M2SRR2"/>
<comment type="caution">
    <text evidence="2">The sequence shown here is derived from an EMBL/GenBank/DDBJ whole genome shotgun (WGS) entry which is preliminary data.</text>
</comment>
<feature type="transmembrane region" description="Helical" evidence="1">
    <location>
        <begin position="105"/>
        <end position="122"/>
    </location>
</feature>
<evidence type="ECO:0000256" key="1">
    <source>
        <dbReference type="SAM" id="Phobius"/>
    </source>
</evidence>
<protein>
    <submittedName>
        <fullName evidence="2">Membrane protein</fullName>
    </submittedName>
</protein>
<dbReference type="GO" id="GO:0005886">
    <property type="term" value="C:plasma membrane"/>
    <property type="evidence" value="ECO:0007669"/>
    <property type="project" value="TreeGrafter"/>
</dbReference>
<dbReference type="Proteomes" id="UP000034166">
    <property type="component" value="Unassembled WGS sequence"/>
</dbReference>
<keyword evidence="1" id="KW-0472">Membrane</keyword>
<dbReference type="PATRIC" id="fig|1408103.3.peg.4367"/>
<feature type="transmembrane region" description="Helical" evidence="1">
    <location>
        <begin position="12"/>
        <end position="34"/>
    </location>
</feature>
<name>A0A0M2SRR2_9BACI</name>
<dbReference type="PANTHER" id="PTHR35813">
    <property type="entry name" value="INNER MEMBRANE PROTEIN YBAN"/>
    <property type="match status" value="1"/>
</dbReference>
<gene>
    <name evidence="2" type="ORF">WQ57_19725</name>
</gene>
<dbReference type="OrthoDB" id="5690292at2"/>
<dbReference type="PIRSF" id="PIRSF016789">
    <property type="entry name" value="DUF454"/>
    <property type="match status" value="1"/>
</dbReference>
<sequence>MQEVRAIKKLVNLLYIALGFLFMGLGMLGIVLPVLPTTPLLLLALFFFVKGSKRFEAWFRETKVYKKYLQDFIRDNSMTVKQKVILNLFADSMILIAFIMVDKAYVRAILLAVVLYKWYYFITKIKTIHPPEKN</sequence>
<dbReference type="EMBL" id="LAYY01000033">
    <property type="protein sequence ID" value="KKK36361.1"/>
    <property type="molecule type" value="Genomic_DNA"/>
</dbReference>
<reference evidence="2 3" key="1">
    <citation type="submission" date="2015-04" db="EMBL/GenBank/DDBJ databases">
        <title>Taxonomic description and genome sequence of Bacillus campisalis sp. nov., a novel member of the genus Bacillus isolated from solar saltern.</title>
        <authorList>
            <person name="Mathan Kumar R."/>
            <person name="Kaur G."/>
            <person name="Kumar A."/>
            <person name="Singh N.K."/>
            <person name="Kaur N."/>
            <person name="Kumar N."/>
            <person name="Mayilraj S."/>
        </authorList>
    </citation>
    <scope>NUCLEOTIDE SEQUENCE [LARGE SCALE GENOMIC DNA]</scope>
    <source>
        <strain evidence="2 3">SA2-6</strain>
    </source>
</reference>
<accession>A0A0M2SRR2</accession>
<evidence type="ECO:0000313" key="3">
    <source>
        <dbReference type="Proteomes" id="UP000034166"/>
    </source>
</evidence>